<organism evidence="1 2">
    <name type="scientific">Trifolium medium</name>
    <dbReference type="NCBI Taxonomy" id="97028"/>
    <lineage>
        <taxon>Eukaryota</taxon>
        <taxon>Viridiplantae</taxon>
        <taxon>Streptophyta</taxon>
        <taxon>Embryophyta</taxon>
        <taxon>Tracheophyta</taxon>
        <taxon>Spermatophyta</taxon>
        <taxon>Magnoliopsida</taxon>
        <taxon>eudicotyledons</taxon>
        <taxon>Gunneridae</taxon>
        <taxon>Pentapetalae</taxon>
        <taxon>rosids</taxon>
        <taxon>fabids</taxon>
        <taxon>Fabales</taxon>
        <taxon>Fabaceae</taxon>
        <taxon>Papilionoideae</taxon>
        <taxon>50 kb inversion clade</taxon>
        <taxon>NPAAA clade</taxon>
        <taxon>Hologalegina</taxon>
        <taxon>IRL clade</taxon>
        <taxon>Trifolieae</taxon>
        <taxon>Trifolium</taxon>
    </lineage>
</organism>
<evidence type="ECO:0000313" key="2">
    <source>
        <dbReference type="Proteomes" id="UP000265520"/>
    </source>
</evidence>
<dbReference type="Proteomes" id="UP000265520">
    <property type="component" value="Unassembled WGS sequence"/>
</dbReference>
<proteinExistence type="predicted"/>
<reference evidence="1 2" key="1">
    <citation type="journal article" date="2018" name="Front. Plant Sci.">
        <title>Red Clover (Trifolium pratense) and Zigzag Clover (T. medium) - A Picture of Genomic Similarities and Differences.</title>
        <authorList>
            <person name="Dluhosova J."/>
            <person name="Istvanek J."/>
            <person name="Nedelnik J."/>
            <person name="Repkova J."/>
        </authorList>
    </citation>
    <scope>NUCLEOTIDE SEQUENCE [LARGE SCALE GENOMIC DNA]</scope>
    <source>
        <strain evidence="2">cv. 10/8</strain>
        <tissue evidence="1">Leaf</tissue>
    </source>
</reference>
<comment type="caution">
    <text evidence="1">The sequence shown here is derived from an EMBL/GenBank/DDBJ whole genome shotgun (WGS) entry which is preliminary data.</text>
</comment>
<feature type="non-terminal residue" evidence="1">
    <location>
        <position position="36"/>
    </location>
</feature>
<name>A0A392SFU3_9FABA</name>
<dbReference type="EMBL" id="LXQA010361565">
    <property type="protein sequence ID" value="MCI46716.1"/>
    <property type="molecule type" value="Genomic_DNA"/>
</dbReference>
<sequence>MAENTRMKGLEAAINDINATMQKMMDDADARHSDYM</sequence>
<evidence type="ECO:0000313" key="1">
    <source>
        <dbReference type="EMBL" id="MCI46716.1"/>
    </source>
</evidence>
<accession>A0A392SFU3</accession>
<keyword evidence="2" id="KW-1185">Reference proteome</keyword>
<dbReference type="AlphaFoldDB" id="A0A392SFU3"/>
<protein>
    <submittedName>
        <fullName evidence="1">Uncharacterized protein</fullName>
    </submittedName>
</protein>